<dbReference type="SMART" id="SM00409">
    <property type="entry name" value="IG"/>
    <property type="match status" value="3"/>
</dbReference>
<reference evidence="6" key="3">
    <citation type="submission" date="2025-09" db="UniProtKB">
        <authorList>
            <consortium name="Ensembl"/>
        </authorList>
    </citation>
    <scope>IDENTIFICATION</scope>
</reference>
<dbReference type="Pfam" id="PF07679">
    <property type="entry name" value="I-set"/>
    <property type="match status" value="1"/>
</dbReference>
<accession>A0A4W6FX93</accession>
<dbReference type="SUPFAM" id="SSF48726">
    <property type="entry name" value="Immunoglobulin"/>
    <property type="match status" value="3"/>
</dbReference>
<keyword evidence="2" id="KW-0472">Membrane</keyword>
<dbReference type="GeneTree" id="ENSGT00940000159005"/>
<evidence type="ECO:0000256" key="1">
    <source>
        <dbReference type="ARBA" id="ARBA00004167"/>
    </source>
</evidence>
<dbReference type="InterPro" id="IPR013162">
    <property type="entry name" value="CD80_C2-set"/>
</dbReference>
<dbReference type="GO" id="GO:0016020">
    <property type="term" value="C:membrane"/>
    <property type="evidence" value="ECO:0007669"/>
    <property type="project" value="UniProtKB-SubCell"/>
</dbReference>
<dbReference type="Pfam" id="PF08205">
    <property type="entry name" value="C2-set_2"/>
    <property type="match status" value="1"/>
</dbReference>
<dbReference type="Proteomes" id="UP000314980">
    <property type="component" value="Unassembled WGS sequence"/>
</dbReference>
<reference evidence="6" key="2">
    <citation type="submission" date="2025-08" db="UniProtKB">
        <authorList>
            <consortium name="Ensembl"/>
        </authorList>
    </citation>
    <scope>IDENTIFICATION</scope>
</reference>
<evidence type="ECO:0000256" key="4">
    <source>
        <dbReference type="ARBA" id="ARBA00023319"/>
    </source>
</evidence>
<dbReference type="GO" id="GO:0007155">
    <property type="term" value="P:cell adhesion"/>
    <property type="evidence" value="ECO:0007669"/>
    <property type="project" value="InterPro"/>
</dbReference>
<dbReference type="PANTHER" id="PTHR13771">
    <property type="entry name" value="INTERCELLULAR ADHESION MOLECULE"/>
    <property type="match status" value="1"/>
</dbReference>
<evidence type="ECO:0000313" key="6">
    <source>
        <dbReference type="Ensembl" id="ENSLCAP00010055598.1"/>
    </source>
</evidence>
<protein>
    <recommendedName>
        <fullName evidence="5">Ig-like domain-containing protein</fullName>
    </recommendedName>
</protein>
<dbReference type="InterPro" id="IPR003598">
    <property type="entry name" value="Ig_sub2"/>
</dbReference>
<proteinExistence type="predicted"/>
<dbReference type="Ensembl" id="ENSLCAT00010057091.1">
    <property type="protein sequence ID" value="ENSLCAP00010055598.1"/>
    <property type="gene ID" value="ENSLCAG00010025930.1"/>
</dbReference>
<dbReference type="SMART" id="SM00408">
    <property type="entry name" value="IGc2"/>
    <property type="match status" value="1"/>
</dbReference>
<dbReference type="PROSITE" id="PS50835">
    <property type="entry name" value="IG_LIKE"/>
    <property type="match status" value="2"/>
</dbReference>
<feature type="domain" description="Ig-like" evidence="5">
    <location>
        <begin position="107"/>
        <end position="204"/>
    </location>
</feature>
<dbReference type="Gene3D" id="2.60.40.10">
    <property type="entry name" value="Immunoglobulins"/>
    <property type="match status" value="3"/>
</dbReference>
<name>A0A4W6FX93_LATCA</name>
<keyword evidence="7" id="KW-1185">Reference proteome</keyword>
<sequence length="317" mass="35093">QYFYFVFHFIIFSLDEENLSCPLILMPPEIVVRFGDPVSVNCTTSETDAQGMGWEAPSGGTGFEKGPTVTWMVESLENWYILAKCYITRNNGDQCQVMPSITLYKTPDLVSVTAPHDGPMVENTESKLICKITNVAPVQNLTVKWYKGNEVVWTETFKNLSVTPVNVTSTLKVTPTKEYDGARFKCDAELHLGPNGPEQIPATSSEPHVAVVNYAPEFNEKNYSKEVTPGQNVTFTCKAEGNPVPRVSWNYTSAPNVIKATGGSQESIVVTGATSTNAGVYICVATNKVGSVSRSFTLIMKGYYYWLSQKHFWTCIQ</sequence>
<dbReference type="InterPro" id="IPR013783">
    <property type="entry name" value="Ig-like_fold"/>
</dbReference>
<evidence type="ECO:0000256" key="2">
    <source>
        <dbReference type="ARBA" id="ARBA00023136"/>
    </source>
</evidence>
<dbReference type="InterPro" id="IPR013098">
    <property type="entry name" value="Ig_I-set"/>
</dbReference>
<dbReference type="InterPro" id="IPR047012">
    <property type="entry name" value="ICAM_VCAM"/>
</dbReference>
<dbReference type="InterPro" id="IPR007110">
    <property type="entry name" value="Ig-like_dom"/>
</dbReference>
<dbReference type="InterPro" id="IPR003599">
    <property type="entry name" value="Ig_sub"/>
</dbReference>
<comment type="subcellular location">
    <subcellularLocation>
        <location evidence="1">Membrane</location>
        <topology evidence="1">Single-pass membrane protein</topology>
    </subcellularLocation>
</comment>
<dbReference type="AlphaFoldDB" id="A0A4W6FX93"/>
<reference evidence="7" key="1">
    <citation type="submission" date="2015-09" db="EMBL/GenBank/DDBJ databases">
        <authorList>
            <person name="Sai Rama Sridatta P."/>
        </authorList>
    </citation>
    <scope>NUCLEOTIDE SEQUENCE [LARGE SCALE GENOMIC DNA]</scope>
</reference>
<evidence type="ECO:0000313" key="7">
    <source>
        <dbReference type="Proteomes" id="UP000314980"/>
    </source>
</evidence>
<evidence type="ECO:0000256" key="3">
    <source>
        <dbReference type="ARBA" id="ARBA00023157"/>
    </source>
</evidence>
<keyword evidence="4" id="KW-0393">Immunoglobulin domain</keyword>
<evidence type="ECO:0000259" key="5">
    <source>
        <dbReference type="PROSITE" id="PS50835"/>
    </source>
</evidence>
<organism evidence="6 7">
    <name type="scientific">Lates calcarifer</name>
    <name type="common">Barramundi</name>
    <name type="synonym">Holocentrus calcarifer</name>
    <dbReference type="NCBI Taxonomy" id="8187"/>
    <lineage>
        <taxon>Eukaryota</taxon>
        <taxon>Metazoa</taxon>
        <taxon>Chordata</taxon>
        <taxon>Craniata</taxon>
        <taxon>Vertebrata</taxon>
        <taxon>Euteleostomi</taxon>
        <taxon>Actinopterygii</taxon>
        <taxon>Neopterygii</taxon>
        <taxon>Teleostei</taxon>
        <taxon>Neoteleostei</taxon>
        <taxon>Acanthomorphata</taxon>
        <taxon>Carangaria</taxon>
        <taxon>Carangaria incertae sedis</taxon>
        <taxon>Centropomidae</taxon>
        <taxon>Lates</taxon>
    </lineage>
</organism>
<dbReference type="GO" id="GO:0005178">
    <property type="term" value="F:integrin binding"/>
    <property type="evidence" value="ECO:0007669"/>
    <property type="project" value="InterPro"/>
</dbReference>
<keyword evidence="3" id="KW-1015">Disulfide bond</keyword>
<feature type="domain" description="Ig-like" evidence="5">
    <location>
        <begin position="216"/>
        <end position="297"/>
    </location>
</feature>
<dbReference type="PANTHER" id="PTHR13771:SF9">
    <property type="entry name" value="INTERCELLULAR ADHESION MOLECULE 5"/>
    <property type="match status" value="1"/>
</dbReference>
<dbReference type="InterPro" id="IPR036179">
    <property type="entry name" value="Ig-like_dom_sf"/>
</dbReference>
<dbReference type="FunFam" id="2.60.40.10:FF:000032">
    <property type="entry name" value="palladin isoform X1"/>
    <property type="match status" value="1"/>
</dbReference>